<reference evidence="9" key="1">
    <citation type="submission" date="2017-06" db="EMBL/GenBank/DDBJ databases">
        <title>Genome analysis of Fimbriiglobus ruber SP5, the first member of the order Planctomycetales with confirmed chitinolytic capability.</title>
        <authorList>
            <person name="Ravin N.V."/>
            <person name="Rakitin A.L."/>
            <person name="Ivanova A.A."/>
            <person name="Beletsky A.V."/>
            <person name="Kulichevskaya I.S."/>
            <person name="Mardanov A.V."/>
            <person name="Dedysh S.N."/>
        </authorList>
    </citation>
    <scope>NUCLEOTIDE SEQUENCE [LARGE SCALE GENOMIC DNA]</scope>
    <source>
        <strain evidence="9">SP5</strain>
    </source>
</reference>
<feature type="domain" description="Cytochrome c" evidence="7">
    <location>
        <begin position="167"/>
        <end position="254"/>
    </location>
</feature>
<feature type="transmembrane region" description="Helical" evidence="6">
    <location>
        <begin position="55"/>
        <end position="77"/>
    </location>
</feature>
<feature type="region of interest" description="Disordered" evidence="5">
    <location>
        <begin position="1"/>
        <end position="51"/>
    </location>
</feature>
<keyword evidence="3 4" id="KW-0408">Iron</keyword>
<keyword evidence="2 4" id="KW-0479">Metal-binding</keyword>
<evidence type="ECO:0000256" key="3">
    <source>
        <dbReference type="ARBA" id="ARBA00023004"/>
    </source>
</evidence>
<organism evidence="8 9">
    <name type="scientific">Fimbriiglobus ruber</name>
    <dbReference type="NCBI Taxonomy" id="1908690"/>
    <lineage>
        <taxon>Bacteria</taxon>
        <taxon>Pseudomonadati</taxon>
        <taxon>Planctomycetota</taxon>
        <taxon>Planctomycetia</taxon>
        <taxon>Gemmatales</taxon>
        <taxon>Gemmataceae</taxon>
        <taxon>Fimbriiglobus</taxon>
    </lineage>
</organism>
<feature type="region of interest" description="Disordered" evidence="5">
    <location>
        <begin position="85"/>
        <end position="162"/>
    </location>
</feature>
<feature type="compositionally biased region" description="Low complexity" evidence="5">
    <location>
        <begin position="93"/>
        <end position="110"/>
    </location>
</feature>
<dbReference type="AlphaFoldDB" id="A0A225DD88"/>
<dbReference type="SUPFAM" id="SSF46626">
    <property type="entry name" value="Cytochrome c"/>
    <property type="match status" value="1"/>
</dbReference>
<gene>
    <name evidence="8" type="ORF">FRUB_09961</name>
</gene>
<protein>
    <submittedName>
        <fullName evidence="8">TolA protein</fullName>
    </submittedName>
</protein>
<dbReference type="PANTHER" id="PTHR35889">
    <property type="entry name" value="CYCLOINULO-OLIGOSACCHARIDE FRUCTANOTRANSFERASE-RELATED"/>
    <property type="match status" value="1"/>
</dbReference>
<proteinExistence type="predicted"/>
<name>A0A225DD88_9BACT</name>
<dbReference type="GO" id="GO:0046872">
    <property type="term" value="F:metal ion binding"/>
    <property type="evidence" value="ECO:0007669"/>
    <property type="project" value="UniProtKB-KW"/>
</dbReference>
<dbReference type="GO" id="GO:0020037">
    <property type="term" value="F:heme binding"/>
    <property type="evidence" value="ECO:0007669"/>
    <property type="project" value="InterPro"/>
</dbReference>
<dbReference type="PROSITE" id="PS51007">
    <property type="entry name" value="CYTC"/>
    <property type="match status" value="1"/>
</dbReference>
<comment type="caution">
    <text evidence="8">The sequence shown here is derived from an EMBL/GenBank/DDBJ whole genome shotgun (WGS) entry which is preliminary data.</text>
</comment>
<dbReference type="InterPro" id="IPR036909">
    <property type="entry name" value="Cyt_c-like_dom_sf"/>
</dbReference>
<keyword evidence="6" id="KW-0472">Membrane</keyword>
<evidence type="ECO:0000256" key="4">
    <source>
        <dbReference type="PROSITE-ProRule" id="PRU00433"/>
    </source>
</evidence>
<dbReference type="InterPro" id="IPR011429">
    <property type="entry name" value="Cyt_c_Planctomycete-type"/>
</dbReference>
<sequence length="255" mass="27241">MWPKGVPVKFSWGREMATKTNRSRDHAGSTLPRKGREFVPPRRGEKPPAATGRGIGIAALGMLLFAGVLVGFMMGFGKSEKKPSRVRAEVAQATPSSTPATTPNPLSGSTTPPPLTHPEPQPEPKKPEPKKPEPKKPEPKKEEAKKPEPKKPDPKPKTEPKTAVTAVPFAKVAAIFKSNCLLCHGDPTIKGGLDIRSIASIKKGGDSGPGIMPGVPAKSQLWMSIENGEMPPPNKPQLTDAEKKLIKDWIASGAN</sequence>
<keyword evidence="1 4" id="KW-0349">Heme</keyword>
<keyword evidence="6" id="KW-0812">Transmembrane</keyword>
<keyword evidence="9" id="KW-1185">Reference proteome</keyword>
<dbReference type="GO" id="GO:0009055">
    <property type="term" value="F:electron transfer activity"/>
    <property type="evidence" value="ECO:0007669"/>
    <property type="project" value="InterPro"/>
</dbReference>
<evidence type="ECO:0000313" key="9">
    <source>
        <dbReference type="Proteomes" id="UP000214646"/>
    </source>
</evidence>
<evidence type="ECO:0000313" key="8">
    <source>
        <dbReference type="EMBL" id="OWK35119.1"/>
    </source>
</evidence>
<feature type="compositionally biased region" description="Basic and acidic residues" evidence="5">
    <location>
        <begin position="34"/>
        <end position="46"/>
    </location>
</feature>
<accession>A0A225DD88</accession>
<dbReference type="Pfam" id="PF07635">
    <property type="entry name" value="PSCyt1"/>
    <property type="match status" value="1"/>
</dbReference>
<evidence type="ECO:0000256" key="1">
    <source>
        <dbReference type="ARBA" id="ARBA00022617"/>
    </source>
</evidence>
<feature type="compositionally biased region" description="Basic and acidic residues" evidence="5">
    <location>
        <begin position="120"/>
        <end position="160"/>
    </location>
</feature>
<dbReference type="PANTHER" id="PTHR35889:SF3">
    <property type="entry name" value="F-BOX DOMAIN-CONTAINING PROTEIN"/>
    <property type="match status" value="1"/>
</dbReference>
<dbReference type="EMBL" id="NIDE01000019">
    <property type="protein sequence ID" value="OWK35119.1"/>
    <property type="molecule type" value="Genomic_DNA"/>
</dbReference>
<dbReference type="Proteomes" id="UP000214646">
    <property type="component" value="Unassembled WGS sequence"/>
</dbReference>
<evidence type="ECO:0000256" key="5">
    <source>
        <dbReference type="SAM" id="MobiDB-lite"/>
    </source>
</evidence>
<evidence type="ECO:0000256" key="2">
    <source>
        <dbReference type="ARBA" id="ARBA00022723"/>
    </source>
</evidence>
<evidence type="ECO:0000259" key="7">
    <source>
        <dbReference type="PROSITE" id="PS51007"/>
    </source>
</evidence>
<evidence type="ECO:0000256" key="6">
    <source>
        <dbReference type="SAM" id="Phobius"/>
    </source>
</evidence>
<keyword evidence="6" id="KW-1133">Transmembrane helix</keyword>
<dbReference type="InterPro" id="IPR009056">
    <property type="entry name" value="Cyt_c-like_dom"/>
</dbReference>
<dbReference type="Gene3D" id="1.10.760.10">
    <property type="entry name" value="Cytochrome c-like domain"/>
    <property type="match status" value="1"/>
</dbReference>